<name>S3UZ19_9LEPT</name>
<evidence type="ECO:0000256" key="6">
    <source>
        <dbReference type="ARBA" id="ARBA00023002"/>
    </source>
</evidence>
<keyword evidence="10" id="KW-0413">Isomerase</keyword>
<keyword evidence="18" id="KW-1185">Reference proteome</keyword>
<dbReference type="InterPro" id="IPR000172">
    <property type="entry name" value="GMC_OxRdtase_N"/>
</dbReference>
<comment type="cofactor">
    <cofactor evidence="1">
        <name>FAD</name>
        <dbReference type="ChEBI" id="CHEBI:57692"/>
    </cofactor>
</comment>
<dbReference type="InterPro" id="IPR029058">
    <property type="entry name" value="AB_hydrolase_fold"/>
</dbReference>
<dbReference type="Gene3D" id="3.50.50.60">
    <property type="entry name" value="FAD/NAD(P)-binding domain"/>
    <property type="match status" value="3"/>
</dbReference>
<sequence length="1136" mass="125944">MQNRISLPIERIEKEYEVVVIGSGYGGSIAASRLSRAGKKVCLLERGKEIRPGEFPNKESEAIREVQFSLPEDRIGSEAGLYDFHLSPDISVLVGCGLGGTSLINANVSLRADKEVFQDECWPKEIRVESSKNELNPYYALAEEMLKPNPYPSNFPNLNKLQALKQSSQYVEGKFYRVPINVTFTSGINHVGVKQDACVNCGDCVSGCNYSSKNTTLMNYLPDAYNHGASIFTESKVRYIEKSGEGWLVHFDLLGLGRELFGKDTLFVRAKTVILSAGTLGSTEILLRSRLNGLSTSDVLGTRFTGNGDMLGFSYNQAQHINGIGFGFRNPKNRIPVGPCITGVIDTRDYGHLEEGMVIEEGSIPGAIGRQLPELFSAAAKLWGKNIRSSASDFFLKRFRTLVSFIFGPYRGAVRNSQTYLVMAHDGSSGQMSLEKDRLRIRWPGIGQRPIFQKISSMLEKATIPGGGIYIKNPVWNNLTKQDLITVHPLGGCVMGESGETGVVNGSCQVYSSETGEDVHEGLYVMDGSVIPRSVGVNPLLTIAAIAERACQKLAERQGWKIGYALPSKPPIPDSNSDVPGIEFTESMKGFYSAQTDNQERGFEIGKNDGTAFEFELTIRSENVDEMIRNPSHKAGLIGTVKAPKLSVKALTVTNGEFELFIERKDRIETRNMVYKMIMHSVEGKSYRFKGEKWIQNDGLINLWRDTTTLYITIYDGPSEMDSVLGVGILHILPEDFAKQMTTMNVINSKGFLQKTDALIKFGKFFAGALYDVYGRLASSMFPWEKDARPREKRKLNVSAPIAYYFNTQDGVQLRLLRYRGGKKGPVLLSPGLGVSSLIFSIDTIDVNLLEFLFGNGYDVWLFDYRTSIALGSAPFPNSGDPIAKIDYPAAVAKVKEITGADSIQVVAHCFGSTTFFMAMLAGLSGVRSAVISQIATNVEVPTLMQLKVGLHVSEVLDALGVKDLTAYAGKHPNWADRILDKLSALQPQSLTEHDMNPVSRRITFLYGQLYRLENLNEETYRYGLREMFGVGNIKAFEHLSKMVRAKHVVDDKGNDTYIPSFERLNLPITILHGALNECYLPESTEKTYSRLVDTFGPEKYQRHLIPGYGHIDCIFGKNAYKDVFPIIVKSLDAYS</sequence>
<dbReference type="GO" id="GO:0050660">
    <property type="term" value="F:flavin adenine dinucleotide binding"/>
    <property type="evidence" value="ECO:0007669"/>
    <property type="project" value="InterPro"/>
</dbReference>
<evidence type="ECO:0000256" key="5">
    <source>
        <dbReference type="ARBA" id="ARBA00022827"/>
    </source>
</evidence>
<evidence type="ECO:0000256" key="2">
    <source>
        <dbReference type="ARBA" id="ARBA00010790"/>
    </source>
</evidence>
<dbReference type="PROSITE" id="PS51379">
    <property type="entry name" value="4FE4S_FER_2"/>
    <property type="match status" value="1"/>
</dbReference>
<keyword evidence="4" id="KW-0285">Flavoprotein</keyword>
<dbReference type="Pfam" id="PF00732">
    <property type="entry name" value="GMC_oxred_N"/>
    <property type="match status" value="1"/>
</dbReference>
<protein>
    <recommendedName>
        <fullName evidence="14">Cholesterol oxidase</fullName>
        <ecNumber evidence="13">1.1.3.6</ecNumber>
        <ecNumber evidence="11">5.3.3.1</ecNumber>
    </recommendedName>
    <alternativeName>
        <fullName evidence="15">Cholesterol isomerase</fullName>
    </alternativeName>
</protein>
<dbReference type="SUPFAM" id="SSF53474">
    <property type="entry name" value="alpha/beta-Hydrolases"/>
    <property type="match status" value="1"/>
</dbReference>
<dbReference type="Pfam" id="PF05199">
    <property type="entry name" value="GMC_oxred_C"/>
    <property type="match status" value="1"/>
</dbReference>
<dbReference type="GO" id="GO:0004769">
    <property type="term" value="F:steroid Delta-isomerase activity"/>
    <property type="evidence" value="ECO:0007669"/>
    <property type="project" value="UniProtKB-EC"/>
</dbReference>
<dbReference type="Proteomes" id="UP000014540">
    <property type="component" value="Unassembled WGS sequence"/>
</dbReference>
<keyword evidence="7" id="KW-0443">Lipid metabolism</keyword>
<dbReference type="InterPro" id="IPR036188">
    <property type="entry name" value="FAD/NAD-bd_sf"/>
</dbReference>
<keyword evidence="8" id="KW-1207">Sterol metabolism</keyword>
<dbReference type="SUPFAM" id="SSF51905">
    <property type="entry name" value="FAD/NAD(P)-binding domain"/>
    <property type="match status" value="1"/>
</dbReference>
<feature type="domain" description="4Fe-4S ferredoxin-type" evidence="16">
    <location>
        <begin position="189"/>
        <end position="218"/>
    </location>
</feature>
<evidence type="ECO:0000313" key="17">
    <source>
        <dbReference type="EMBL" id="EPG73584.1"/>
    </source>
</evidence>
<dbReference type="InterPro" id="IPR007867">
    <property type="entry name" value="GMC_OxRtase_C"/>
</dbReference>
<keyword evidence="9" id="KW-0753">Steroid metabolism</keyword>
<dbReference type="GO" id="GO:0016995">
    <property type="term" value="F:cholesterol oxidase activity"/>
    <property type="evidence" value="ECO:0007669"/>
    <property type="project" value="UniProtKB-EC"/>
</dbReference>
<evidence type="ECO:0000256" key="4">
    <source>
        <dbReference type="ARBA" id="ARBA00022630"/>
    </source>
</evidence>
<comment type="pathway">
    <text evidence="12">Steroid metabolism; cholesterol degradation.</text>
</comment>
<gene>
    <name evidence="17" type="ORF">LEP1GSC058_2676</name>
</gene>
<evidence type="ECO:0000256" key="9">
    <source>
        <dbReference type="ARBA" id="ARBA00023221"/>
    </source>
</evidence>
<dbReference type="GO" id="GO:0008203">
    <property type="term" value="P:cholesterol metabolic process"/>
    <property type="evidence" value="ECO:0007669"/>
    <property type="project" value="UniProtKB-KW"/>
</dbReference>
<dbReference type="Pfam" id="PF13450">
    <property type="entry name" value="NAD_binding_8"/>
    <property type="match status" value="1"/>
</dbReference>
<evidence type="ECO:0000313" key="18">
    <source>
        <dbReference type="Proteomes" id="UP000014540"/>
    </source>
</evidence>
<keyword evidence="3" id="KW-0153">Cholesterol metabolism</keyword>
<dbReference type="EC" id="5.3.3.1" evidence="11"/>
<accession>S3UZ19</accession>
<evidence type="ECO:0000256" key="10">
    <source>
        <dbReference type="ARBA" id="ARBA00023235"/>
    </source>
</evidence>
<evidence type="ECO:0000256" key="1">
    <source>
        <dbReference type="ARBA" id="ARBA00001974"/>
    </source>
</evidence>
<dbReference type="EMBL" id="AKWZ02000010">
    <property type="protein sequence ID" value="EPG73584.1"/>
    <property type="molecule type" value="Genomic_DNA"/>
</dbReference>
<evidence type="ECO:0000256" key="12">
    <source>
        <dbReference type="ARBA" id="ARBA00049645"/>
    </source>
</evidence>
<reference evidence="17" key="1">
    <citation type="submission" date="2013-04" db="EMBL/GenBank/DDBJ databases">
        <authorList>
            <person name="Harkins D.M."/>
            <person name="Durkin A.S."/>
            <person name="Selengut J.D."/>
            <person name="Sanka R."/>
            <person name="DePew J."/>
            <person name="Purushe J."/>
            <person name="Ahmed A."/>
            <person name="van der Linden H."/>
            <person name="Goris M.G.A."/>
            <person name="Hartskeerl R.A."/>
            <person name="Vinetz J.M."/>
            <person name="Sutton G.G."/>
            <person name="Nelson W.C."/>
            <person name="Fouts D.E."/>
        </authorList>
    </citation>
    <scope>NUCLEOTIDE SEQUENCE [LARGE SCALE GENOMIC DNA]</scope>
    <source>
        <strain evidence="17">BUT 6</strain>
    </source>
</reference>
<keyword evidence="6" id="KW-0560">Oxidoreductase</keyword>
<organism evidence="17 18">
    <name type="scientific">Leptospira fainei serovar Hurstbridge str. BUT 6</name>
    <dbReference type="NCBI Taxonomy" id="1193011"/>
    <lineage>
        <taxon>Bacteria</taxon>
        <taxon>Pseudomonadati</taxon>
        <taxon>Spirochaetota</taxon>
        <taxon>Spirochaetia</taxon>
        <taxon>Leptospirales</taxon>
        <taxon>Leptospiraceae</taxon>
        <taxon>Leptospira</taxon>
    </lineage>
</organism>
<evidence type="ECO:0000259" key="16">
    <source>
        <dbReference type="PROSITE" id="PS51379"/>
    </source>
</evidence>
<evidence type="ECO:0000256" key="15">
    <source>
        <dbReference type="ARBA" id="ARBA00049778"/>
    </source>
</evidence>
<dbReference type="STRING" id="1193011.LEP1GSC058_2676"/>
<dbReference type="InterPro" id="IPR017896">
    <property type="entry name" value="4Fe4S_Fe-S-bd"/>
</dbReference>
<dbReference type="RefSeq" id="WP_016550062.1">
    <property type="nucleotide sequence ID" value="NZ_AKWZ02000010.1"/>
</dbReference>
<comment type="similarity">
    <text evidence="2">Belongs to the GMC oxidoreductase family.</text>
</comment>
<dbReference type="PANTHER" id="PTHR47470:SF1">
    <property type="entry name" value="FAD-DEPENDENT OXIDOREDUCTASE 2 FAD BINDING DOMAIN-CONTAINING PROTEIN"/>
    <property type="match status" value="1"/>
</dbReference>
<evidence type="ECO:0000256" key="14">
    <source>
        <dbReference type="ARBA" id="ARBA00049744"/>
    </source>
</evidence>
<dbReference type="InterPro" id="IPR052542">
    <property type="entry name" value="Cholesterol_Oxidase"/>
</dbReference>
<dbReference type="OrthoDB" id="9787779at2"/>
<proteinExistence type="inferred from homology"/>
<keyword evidence="5" id="KW-0274">FAD</keyword>
<evidence type="ECO:0000256" key="3">
    <source>
        <dbReference type="ARBA" id="ARBA00022548"/>
    </source>
</evidence>
<comment type="caution">
    <text evidence="17">The sequence shown here is derived from an EMBL/GenBank/DDBJ whole genome shotgun (WGS) entry which is preliminary data.</text>
</comment>
<dbReference type="AlphaFoldDB" id="S3UZ19"/>
<evidence type="ECO:0000256" key="8">
    <source>
        <dbReference type="ARBA" id="ARBA00023166"/>
    </source>
</evidence>
<evidence type="ECO:0000256" key="7">
    <source>
        <dbReference type="ARBA" id="ARBA00023098"/>
    </source>
</evidence>
<dbReference type="Gene3D" id="3.40.50.1820">
    <property type="entry name" value="alpha/beta hydrolase"/>
    <property type="match status" value="1"/>
</dbReference>
<evidence type="ECO:0000256" key="11">
    <source>
        <dbReference type="ARBA" id="ARBA00038856"/>
    </source>
</evidence>
<dbReference type="EC" id="1.1.3.6" evidence="13"/>
<evidence type="ECO:0000256" key="13">
    <source>
        <dbReference type="ARBA" id="ARBA00049723"/>
    </source>
</evidence>
<dbReference type="PANTHER" id="PTHR47470">
    <property type="entry name" value="CHOLESTEROL OXIDASE"/>
    <property type="match status" value="1"/>
</dbReference>